<dbReference type="RefSeq" id="WP_058949063.1">
    <property type="nucleotide sequence ID" value="NZ_BBXV01000002.1"/>
</dbReference>
<dbReference type="PANTHER" id="PTHR22642">
    <property type="entry name" value="IMIDAZOLONEPROPIONASE"/>
    <property type="match status" value="1"/>
</dbReference>
<protein>
    <submittedName>
        <fullName evidence="2">Metal-dependent hydrolase</fullName>
    </submittedName>
</protein>
<name>A0A0U9H0P5_9BACI</name>
<dbReference type="InterPro" id="IPR032466">
    <property type="entry name" value="Metal_Hydrolase"/>
</dbReference>
<reference evidence="3" key="1">
    <citation type="submission" date="2015-07" db="EMBL/GenBank/DDBJ databases">
        <title>Draft Genome Sequence of Oceanobacillus picturae Heshi-B3 that Was Isolated from Fermented Rice Bran with Aging Salted Mackerel, Which Was Named Heshiko as Traditional Fermented Seafood in Japan.</title>
        <authorList>
            <person name="Akuzawa S."/>
            <person name="Nakagawa J."/>
            <person name="Kanekatsu T."/>
            <person name="Kanesaki Y."/>
            <person name="Suzuki T."/>
        </authorList>
    </citation>
    <scope>NUCLEOTIDE SEQUENCE [LARGE SCALE GENOMIC DNA]</scope>
    <source>
        <strain evidence="3">Heshi-B3</strain>
    </source>
</reference>
<evidence type="ECO:0000313" key="2">
    <source>
        <dbReference type="EMBL" id="GAQ16183.1"/>
    </source>
</evidence>
<dbReference type="SUPFAM" id="SSF51556">
    <property type="entry name" value="Metallo-dependent hydrolases"/>
    <property type="match status" value="1"/>
</dbReference>
<comment type="caution">
    <text evidence="2">The sequence shown here is derived from an EMBL/GenBank/DDBJ whole genome shotgun (WGS) entry which is preliminary data.</text>
</comment>
<dbReference type="SUPFAM" id="SSF51338">
    <property type="entry name" value="Composite domain of metallo-dependent hydrolases"/>
    <property type="match status" value="1"/>
</dbReference>
<accession>A0A0U9H0P5</accession>
<reference evidence="2 3" key="2">
    <citation type="journal article" date="2016" name="Genome Announc.">
        <title>Draft Genome Sequence of Oceanobacillus picturae Heshi-B3, Isolated from Fermented Rice Bran in a Traditional Japanese Seafood Dish.</title>
        <authorList>
            <person name="Akuzawa S."/>
            <person name="Nagaoka J."/>
            <person name="Kanekatsu M."/>
            <person name="Kanesaki Y."/>
            <person name="Suzuki T."/>
        </authorList>
    </citation>
    <scope>NUCLEOTIDE SEQUENCE [LARGE SCALE GENOMIC DNA]</scope>
    <source>
        <strain evidence="2 3">Heshi-B3</strain>
    </source>
</reference>
<dbReference type="Gene3D" id="3.20.20.140">
    <property type="entry name" value="Metal-dependent hydrolases"/>
    <property type="match status" value="1"/>
</dbReference>
<evidence type="ECO:0000313" key="3">
    <source>
        <dbReference type="Proteomes" id="UP000052946"/>
    </source>
</evidence>
<gene>
    <name evidence="2" type="ORF">OPHB3_0099</name>
</gene>
<dbReference type="OrthoDB" id="9767366at2"/>
<dbReference type="AlphaFoldDB" id="A0A0U9H0P5"/>
<dbReference type="Pfam" id="PF07969">
    <property type="entry name" value="Amidohydro_3"/>
    <property type="match status" value="1"/>
</dbReference>
<keyword evidence="2" id="KW-0378">Hydrolase</keyword>
<sequence length="538" mass="62587">MKIINNVRLYRPYDKENTDDIYHIGVENGKISFIKKGLSEEQGSNIVDEKGKILTAAFNDSHMHLLRFGFMKKEIDLRKVTSFSEMKKIVHNTFEEEKMEEHDWLVGRGLIDSQLKDKDKPLTAEDLEELEYSKPAYFLHDDGHECVLNKEALNIVKEEPDLLRNHEQFIEKDKEGQWTGRFKDTAVHFIKFHFRKKEQEEIYKALEMAIPSLLENGISSVHTDDLNFAGDFEKLWNTYRTLENEGKLLIDVWLHHYIFNKNDLADYLNKWKLRTGDGSDQVKIGAVKIFLDGTQRLHTSALREPYSDRPHTRGTLIYSQEELRDIVQLADENNMQVAMHAIGDRAVEQALDALGNVDTKKRRHRIIHAQVLAPDLLQKLEEIKPYLETQPGFMMDEHDQTVNWVGTERERYCNPWKTVLERGIPFTCSSDTPIGPLSPIQEIYAGVNRMDLDGKPEGGWIPEEKLSVDDCFYAYTVRAAELEHRENEKGKIETGHKADFILLDTHPKDIESRDLYKLQVSETWINGKKVYDRSEQKK</sequence>
<dbReference type="GO" id="GO:0016810">
    <property type="term" value="F:hydrolase activity, acting on carbon-nitrogen (but not peptide) bonds"/>
    <property type="evidence" value="ECO:0007669"/>
    <property type="project" value="InterPro"/>
</dbReference>
<organism evidence="2 3">
    <name type="scientific">Oceanobacillus picturae</name>
    <dbReference type="NCBI Taxonomy" id="171693"/>
    <lineage>
        <taxon>Bacteria</taxon>
        <taxon>Bacillati</taxon>
        <taxon>Bacillota</taxon>
        <taxon>Bacilli</taxon>
        <taxon>Bacillales</taxon>
        <taxon>Bacillaceae</taxon>
        <taxon>Oceanobacillus</taxon>
    </lineage>
</organism>
<proteinExistence type="predicted"/>
<dbReference type="Gene3D" id="2.30.40.10">
    <property type="entry name" value="Urease, subunit C, domain 1"/>
    <property type="match status" value="1"/>
</dbReference>
<dbReference type="InterPro" id="IPR033932">
    <property type="entry name" value="YtcJ-like"/>
</dbReference>
<feature type="domain" description="Amidohydrolase 3" evidence="1">
    <location>
        <begin position="46"/>
        <end position="531"/>
    </location>
</feature>
<dbReference type="Gene3D" id="3.10.310.70">
    <property type="match status" value="1"/>
</dbReference>
<dbReference type="CDD" id="cd01300">
    <property type="entry name" value="YtcJ_like"/>
    <property type="match status" value="1"/>
</dbReference>
<dbReference type="InterPro" id="IPR011059">
    <property type="entry name" value="Metal-dep_hydrolase_composite"/>
</dbReference>
<dbReference type="Proteomes" id="UP000052946">
    <property type="component" value="Unassembled WGS sequence"/>
</dbReference>
<dbReference type="EMBL" id="BBXV01000002">
    <property type="protein sequence ID" value="GAQ16183.1"/>
    <property type="molecule type" value="Genomic_DNA"/>
</dbReference>
<dbReference type="InterPro" id="IPR013108">
    <property type="entry name" value="Amidohydro_3"/>
</dbReference>
<evidence type="ECO:0000259" key="1">
    <source>
        <dbReference type="Pfam" id="PF07969"/>
    </source>
</evidence>
<dbReference type="PANTHER" id="PTHR22642:SF2">
    <property type="entry name" value="PROTEIN LONG AFTER FAR-RED 3"/>
    <property type="match status" value="1"/>
</dbReference>